<dbReference type="PROSITE" id="PS51705">
    <property type="entry name" value="G_HFLX"/>
    <property type="match status" value="1"/>
</dbReference>
<dbReference type="Gene3D" id="3.40.50.11060">
    <property type="entry name" value="GTPase HflX, N-terminal domain"/>
    <property type="match status" value="1"/>
</dbReference>
<evidence type="ECO:0000256" key="7">
    <source>
        <dbReference type="SAM" id="Coils"/>
    </source>
</evidence>
<keyword evidence="11" id="KW-1185">Reference proteome</keyword>
<feature type="coiled-coil region" evidence="7">
    <location>
        <begin position="338"/>
        <end position="365"/>
    </location>
</feature>
<feature type="domain" description="Hflx-type G" evidence="9">
    <location>
        <begin position="379"/>
        <end position="543"/>
    </location>
</feature>
<keyword evidence="4" id="KW-0460">Magnesium</keyword>
<evidence type="ECO:0000259" key="9">
    <source>
        <dbReference type="PROSITE" id="PS51705"/>
    </source>
</evidence>
<dbReference type="HOGENOM" id="CLU_019597_7_1_7"/>
<keyword evidence="1 6" id="KW-0963">Cytoplasm</keyword>
<dbReference type="PRINTS" id="PR00326">
    <property type="entry name" value="GTP1OBG"/>
</dbReference>
<dbReference type="InterPro" id="IPR030394">
    <property type="entry name" value="G_HFLX_dom"/>
</dbReference>
<proteinExistence type="inferred from homology"/>
<dbReference type="GO" id="GO:0043022">
    <property type="term" value="F:ribosome binding"/>
    <property type="evidence" value="ECO:0007669"/>
    <property type="project" value="TreeGrafter"/>
</dbReference>
<comment type="function">
    <text evidence="6">GTPase that associates with the 50S ribosomal subunit and may have a role during protein synthesis or ribosome biogenesis.</text>
</comment>
<dbReference type="PANTHER" id="PTHR10229:SF0">
    <property type="entry name" value="GTP-BINDING PROTEIN 6-RELATED"/>
    <property type="match status" value="1"/>
</dbReference>
<dbReference type="RefSeq" id="WP_012631649.1">
    <property type="nucleotide sequence ID" value="NC_011891.1"/>
</dbReference>
<name>B8J8Y8_ANAD2</name>
<dbReference type="AlphaFoldDB" id="B8J8Y8"/>
<evidence type="ECO:0000256" key="4">
    <source>
        <dbReference type="ARBA" id="ARBA00022842"/>
    </source>
</evidence>
<protein>
    <recommendedName>
        <fullName evidence="6">GTPase HflX</fullName>
    </recommendedName>
    <alternativeName>
        <fullName evidence="6">GTP-binding protein HflX</fullName>
    </alternativeName>
</protein>
<dbReference type="FunFam" id="3.40.50.11060:FF:000001">
    <property type="entry name" value="GTPase HflX"/>
    <property type="match status" value="1"/>
</dbReference>
<dbReference type="GO" id="GO:0003924">
    <property type="term" value="F:GTPase activity"/>
    <property type="evidence" value="ECO:0007669"/>
    <property type="project" value="UniProtKB-UniRule"/>
</dbReference>
<evidence type="ECO:0000256" key="5">
    <source>
        <dbReference type="ARBA" id="ARBA00023134"/>
    </source>
</evidence>
<dbReference type="InterPro" id="IPR006073">
    <property type="entry name" value="GTP-bd"/>
</dbReference>
<reference evidence="10" key="1">
    <citation type="submission" date="2009-01" db="EMBL/GenBank/DDBJ databases">
        <title>Complete sequence of Anaeromyxobacter dehalogenans 2CP-1.</title>
        <authorList>
            <consortium name="US DOE Joint Genome Institute"/>
            <person name="Lucas S."/>
            <person name="Copeland A."/>
            <person name="Lapidus A."/>
            <person name="Glavina del Rio T."/>
            <person name="Dalin E."/>
            <person name="Tice H."/>
            <person name="Bruce D."/>
            <person name="Goodwin L."/>
            <person name="Pitluck S."/>
            <person name="Saunders E."/>
            <person name="Brettin T."/>
            <person name="Detter J.C."/>
            <person name="Han C."/>
            <person name="Larimer F."/>
            <person name="Land M."/>
            <person name="Hauser L."/>
            <person name="Kyrpides N."/>
            <person name="Ovchinnikova G."/>
            <person name="Beliaev A.S."/>
            <person name="Richardson P."/>
        </authorList>
    </citation>
    <scope>NUCLEOTIDE SEQUENCE</scope>
    <source>
        <strain evidence="10">2CP-1</strain>
    </source>
</reference>
<dbReference type="CDD" id="cd01878">
    <property type="entry name" value="HflX"/>
    <property type="match status" value="1"/>
</dbReference>
<evidence type="ECO:0000313" key="10">
    <source>
        <dbReference type="EMBL" id="ACL63586.1"/>
    </source>
</evidence>
<dbReference type="KEGG" id="acp:A2cp1_0227"/>
<dbReference type="GO" id="GO:0046872">
    <property type="term" value="F:metal ion binding"/>
    <property type="evidence" value="ECO:0007669"/>
    <property type="project" value="UniProtKB-KW"/>
</dbReference>
<comment type="subunit">
    <text evidence="6">Monomer. Associates with the 50S ribosomal subunit.</text>
</comment>
<dbReference type="GO" id="GO:0005737">
    <property type="term" value="C:cytoplasm"/>
    <property type="evidence" value="ECO:0007669"/>
    <property type="project" value="UniProtKB-SubCell"/>
</dbReference>
<dbReference type="Pfam" id="PF13167">
    <property type="entry name" value="GTP-bdg_N"/>
    <property type="match status" value="1"/>
</dbReference>
<dbReference type="Pfam" id="PF16360">
    <property type="entry name" value="GTP-bdg_M"/>
    <property type="match status" value="1"/>
</dbReference>
<gene>
    <name evidence="6" type="primary">hflX</name>
    <name evidence="10" type="ordered locus">A2cp1_0227</name>
</gene>
<evidence type="ECO:0000256" key="8">
    <source>
        <dbReference type="SAM" id="MobiDB-lite"/>
    </source>
</evidence>
<dbReference type="Proteomes" id="UP000007089">
    <property type="component" value="Chromosome"/>
</dbReference>
<feature type="region of interest" description="Disordered" evidence="8">
    <location>
        <begin position="562"/>
        <end position="607"/>
    </location>
</feature>
<comment type="subcellular location">
    <subcellularLocation>
        <location evidence="6">Cytoplasm</location>
    </subcellularLocation>
    <text evidence="6">May associate with membranes.</text>
</comment>
<dbReference type="HAMAP" id="MF_00900">
    <property type="entry name" value="GTPase_HflX"/>
    <property type="match status" value="1"/>
</dbReference>
<evidence type="ECO:0000256" key="1">
    <source>
        <dbReference type="ARBA" id="ARBA00022490"/>
    </source>
</evidence>
<keyword evidence="2" id="KW-0479">Metal-binding</keyword>
<dbReference type="InterPro" id="IPR025121">
    <property type="entry name" value="GTPase_HflX_N"/>
</dbReference>
<dbReference type="InterPro" id="IPR032305">
    <property type="entry name" value="GTP-bd_M"/>
</dbReference>
<keyword evidence="5 6" id="KW-0342">GTP-binding</keyword>
<dbReference type="PANTHER" id="PTHR10229">
    <property type="entry name" value="GTP-BINDING PROTEIN HFLX"/>
    <property type="match status" value="1"/>
</dbReference>
<dbReference type="Gene3D" id="6.10.250.2860">
    <property type="match status" value="1"/>
</dbReference>
<dbReference type="InterPro" id="IPR027417">
    <property type="entry name" value="P-loop_NTPase"/>
</dbReference>
<dbReference type="InterPro" id="IPR016496">
    <property type="entry name" value="GTPase_HflX"/>
</dbReference>
<dbReference type="NCBIfam" id="TIGR03156">
    <property type="entry name" value="GTP_HflX"/>
    <property type="match status" value="1"/>
</dbReference>
<dbReference type="Gene3D" id="3.40.50.300">
    <property type="entry name" value="P-loop containing nucleotide triphosphate hydrolases"/>
    <property type="match status" value="1"/>
</dbReference>
<organism evidence="10 11">
    <name type="scientific">Anaeromyxobacter dehalogenans (strain ATCC BAA-258 / DSM 21875 / 2CP-1)</name>
    <dbReference type="NCBI Taxonomy" id="455488"/>
    <lineage>
        <taxon>Bacteria</taxon>
        <taxon>Pseudomonadati</taxon>
        <taxon>Myxococcota</taxon>
        <taxon>Myxococcia</taxon>
        <taxon>Myxococcales</taxon>
        <taxon>Cystobacterineae</taxon>
        <taxon>Anaeromyxobacteraceae</taxon>
        <taxon>Anaeromyxobacter</taxon>
    </lineage>
</organism>
<evidence type="ECO:0000313" key="11">
    <source>
        <dbReference type="Proteomes" id="UP000007089"/>
    </source>
</evidence>
<comment type="similarity">
    <text evidence="6">Belongs to the TRAFAC class OBG-HflX-like GTPase superfamily. HflX GTPase family.</text>
</comment>
<dbReference type="InterPro" id="IPR042108">
    <property type="entry name" value="GTPase_HflX_N_sf"/>
</dbReference>
<evidence type="ECO:0000256" key="6">
    <source>
        <dbReference type="HAMAP-Rule" id="MF_00900"/>
    </source>
</evidence>
<dbReference type="Pfam" id="PF01926">
    <property type="entry name" value="MMR_HSR1"/>
    <property type="match status" value="1"/>
</dbReference>
<evidence type="ECO:0000256" key="3">
    <source>
        <dbReference type="ARBA" id="ARBA00022741"/>
    </source>
</evidence>
<sequence>MQEVHGNTLGLKPSQLHALRRTYRRRVDAQSIVTPELARHLAEVSRETNRQVGVLLDRKGDVQAVVVGDARKLDLPDVGRGRAGESRLRGLRLVHTHLNGEPLTRDDHTDLALLRLDLVAAIEVREDGLPGRVHYAHLLPENPQGAMWKDEEAPTVHDLAYDALSGALALEDEFARARAARRTGGRERAILVGFGGKGRGRAEAEASLEELKELARTAGVEVLEATLQLRRDPDPRYLIGKGKLEDIVLRSMQRMATVIVFDAELSPSQARHIAEATSLKILDRTQLILDIFAQRAQSADGKLQVELAQLKYLYPRLVGRDDSLSRLAGGIGGRGPGETKLEIDRRRVRDRITALERRIEALGADRHLRRKQRNARGLPVLSIVGYTNAGKSTLLNALTDSAVLAEDKLFATLDPTSRRLRFPRDREVIITDTVGFIRDLPPDLVNAFRATLEELGDADLLLHVVDASDPRQDEQIAAVEEILRGLGLDGKRRLLVLNKVDRLPPETRAALAQRRDAAAVSAVTRAGLAGLLSRCEQLLWTDGRVALGDVIAAPAGEEGAGAAEHLADVAAPEPLAPEPPAPAAASVPGPGEPGPPRLLPSSLRRVS</sequence>
<dbReference type="SUPFAM" id="SSF52540">
    <property type="entry name" value="P-loop containing nucleoside triphosphate hydrolases"/>
    <property type="match status" value="1"/>
</dbReference>
<keyword evidence="7" id="KW-0175">Coiled coil</keyword>
<feature type="compositionally biased region" description="Low complexity" evidence="8">
    <location>
        <begin position="562"/>
        <end position="573"/>
    </location>
</feature>
<accession>B8J8Y8</accession>
<dbReference type="GO" id="GO:0005525">
    <property type="term" value="F:GTP binding"/>
    <property type="evidence" value="ECO:0007669"/>
    <property type="project" value="UniProtKB-UniRule"/>
</dbReference>
<evidence type="ECO:0000256" key="2">
    <source>
        <dbReference type="ARBA" id="ARBA00022723"/>
    </source>
</evidence>
<keyword evidence="3 6" id="KW-0547">Nucleotide-binding</keyword>
<dbReference type="EMBL" id="CP001359">
    <property type="protein sequence ID" value="ACL63586.1"/>
    <property type="molecule type" value="Genomic_DNA"/>
</dbReference>